<feature type="compositionally biased region" description="Polar residues" evidence="6">
    <location>
        <begin position="453"/>
        <end position="465"/>
    </location>
</feature>
<feature type="compositionally biased region" description="Basic and acidic residues" evidence="6">
    <location>
        <begin position="2316"/>
        <end position="2325"/>
    </location>
</feature>
<evidence type="ECO:0000313" key="8">
    <source>
        <dbReference type="EMBL" id="KAF3697667.1"/>
    </source>
</evidence>
<feature type="compositionally biased region" description="Polar residues" evidence="6">
    <location>
        <begin position="2493"/>
        <end position="2515"/>
    </location>
</feature>
<evidence type="ECO:0000256" key="6">
    <source>
        <dbReference type="SAM" id="MobiDB-lite"/>
    </source>
</evidence>
<feature type="compositionally biased region" description="Basic and acidic residues" evidence="6">
    <location>
        <begin position="2537"/>
        <end position="2556"/>
    </location>
</feature>
<comment type="subcellular location">
    <subcellularLocation>
        <location evidence="1">Nucleus</location>
    </subcellularLocation>
</comment>
<feature type="region of interest" description="Disordered" evidence="6">
    <location>
        <begin position="1241"/>
        <end position="1265"/>
    </location>
</feature>
<feature type="compositionally biased region" description="Low complexity" evidence="6">
    <location>
        <begin position="961"/>
        <end position="974"/>
    </location>
</feature>
<dbReference type="PROSITE" id="PS50171">
    <property type="entry name" value="ZF_MATRIN"/>
    <property type="match status" value="1"/>
</dbReference>
<keyword evidence="2" id="KW-0479">Metal-binding</keyword>
<dbReference type="PANTHER" id="PTHR15491:SF9">
    <property type="entry name" value="CIP1-INTERACTING ZINC FINGER PROTEIN"/>
    <property type="match status" value="1"/>
</dbReference>
<feature type="compositionally biased region" description="Polar residues" evidence="6">
    <location>
        <begin position="2574"/>
        <end position="2589"/>
    </location>
</feature>
<dbReference type="PANTHER" id="PTHR15491">
    <property type="match status" value="1"/>
</dbReference>
<feature type="region of interest" description="Disordered" evidence="6">
    <location>
        <begin position="1081"/>
        <end position="1197"/>
    </location>
</feature>
<dbReference type="InterPro" id="IPR003604">
    <property type="entry name" value="Matrin/U1-like-C_Znf_C2H2"/>
</dbReference>
<feature type="region of interest" description="Disordered" evidence="6">
    <location>
        <begin position="453"/>
        <end position="484"/>
    </location>
</feature>
<dbReference type="EMBL" id="CM015724">
    <property type="protein sequence ID" value="KAF3697667.1"/>
    <property type="molecule type" value="Genomic_DNA"/>
</dbReference>
<feature type="compositionally biased region" description="Polar residues" evidence="6">
    <location>
        <begin position="420"/>
        <end position="435"/>
    </location>
</feature>
<feature type="compositionally biased region" description="Basic and acidic residues" evidence="6">
    <location>
        <begin position="3351"/>
        <end position="3370"/>
    </location>
</feature>
<feature type="compositionally biased region" description="Low complexity" evidence="6">
    <location>
        <begin position="391"/>
        <end position="402"/>
    </location>
</feature>
<dbReference type="PROSITE" id="PS00028">
    <property type="entry name" value="ZINC_FINGER_C2H2_1"/>
    <property type="match status" value="1"/>
</dbReference>
<feature type="region of interest" description="Disordered" evidence="6">
    <location>
        <begin position="2617"/>
        <end position="2662"/>
    </location>
</feature>
<feature type="region of interest" description="Disordered" evidence="6">
    <location>
        <begin position="737"/>
        <end position="899"/>
    </location>
</feature>
<dbReference type="Gene3D" id="3.30.70.330">
    <property type="match status" value="3"/>
</dbReference>
<dbReference type="InterPro" id="IPR035979">
    <property type="entry name" value="RBD_domain_sf"/>
</dbReference>
<feature type="region of interest" description="Disordered" evidence="6">
    <location>
        <begin position="2374"/>
        <end position="2589"/>
    </location>
</feature>
<feature type="compositionally biased region" description="Low complexity" evidence="6">
    <location>
        <begin position="2210"/>
        <end position="2221"/>
    </location>
</feature>
<dbReference type="InterPro" id="IPR026811">
    <property type="entry name" value="CIZ1"/>
</dbReference>
<feature type="compositionally biased region" description="Low complexity" evidence="6">
    <location>
        <begin position="1093"/>
        <end position="1103"/>
    </location>
</feature>
<feature type="region of interest" description="Disordered" evidence="6">
    <location>
        <begin position="2272"/>
        <end position="2291"/>
    </location>
</feature>
<dbReference type="SMART" id="SM00451">
    <property type="entry name" value="ZnF_U1"/>
    <property type="match status" value="2"/>
</dbReference>
<feature type="compositionally biased region" description="Basic residues" evidence="6">
    <location>
        <begin position="3498"/>
        <end position="3507"/>
    </location>
</feature>
<keyword evidence="3" id="KW-0863">Zinc-finger</keyword>
<feature type="region of interest" description="Disordered" evidence="6">
    <location>
        <begin position="53"/>
        <end position="123"/>
    </location>
</feature>
<feature type="region of interest" description="Disordered" evidence="6">
    <location>
        <begin position="325"/>
        <end position="349"/>
    </location>
</feature>
<feature type="compositionally biased region" description="Low complexity" evidence="6">
    <location>
        <begin position="938"/>
        <end position="954"/>
    </location>
</feature>
<feature type="region of interest" description="Disordered" evidence="6">
    <location>
        <begin position="3146"/>
        <end position="3370"/>
    </location>
</feature>
<evidence type="ECO:0000256" key="4">
    <source>
        <dbReference type="ARBA" id="ARBA00022833"/>
    </source>
</evidence>
<feature type="compositionally biased region" description="Basic and acidic residues" evidence="6">
    <location>
        <begin position="2336"/>
        <end position="2348"/>
    </location>
</feature>
<feature type="region of interest" description="Disordered" evidence="6">
    <location>
        <begin position="2745"/>
        <end position="2984"/>
    </location>
</feature>
<dbReference type="GO" id="GO:0003676">
    <property type="term" value="F:nucleic acid binding"/>
    <property type="evidence" value="ECO:0007669"/>
    <property type="project" value="InterPro"/>
</dbReference>
<feature type="compositionally biased region" description="Basic and acidic residues" evidence="6">
    <location>
        <begin position="2754"/>
        <end position="2777"/>
    </location>
</feature>
<evidence type="ECO:0000259" key="7">
    <source>
        <dbReference type="PROSITE" id="PS50171"/>
    </source>
</evidence>
<feature type="compositionally biased region" description="Polar residues" evidence="6">
    <location>
        <begin position="2280"/>
        <end position="2291"/>
    </location>
</feature>
<feature type="compositionally biased region" description="Basic and acidic residues" evidence="6">
    <location>
        <begin position="1173"/>
        <end position="1184"/>
    </location>
</feature>
<feature type="region of interest" description="Disordered" evidence="6">
    <location>
        <begin position="1511"/>
        <end position="1547"/>
    </location>
</feature>
<feature type="compositionally biased region" description="Acidic residues" evidence="6">
    <location>
        <begin position="3276"/>
        <end position="3293"/>
    </location>
</feature>
<feature type="region of interest" description="Disordered" evidence="6">
    <location>
        <begin position="1331"/>
        <end position="1386"/>
    </location>
</feature>
<feature type="region of interest" description="Disordered" evidence="6">
    <location>
        <begin position="184"/>
        <end position="206"/>
    </location>
</feature>
<feature type="compositionally biased region" description="Basic and acidic residues" evidence="6">
    <location>
        <begin position="879"/>
        <end position="899"/>
    </location>
</feature>
<feature type="compositionally biased region" description="Basic and acidic residues" evidence="6">
    <location>
        <begin position="1254"/>
        <end position="1263"/>
    </location>
</feature>
<feature type="region of interest" description="Disordered" evidence="6">
    <location>
        <begin position="3537"/>
        <end position="3573"/>
    </location>
</feature>
<dbReference type="SUPFAM" id="SSF54928">
    <property type="entry name" value="RNA-binding domain, RBD"/>
    <property type="match status" value="1"/>
</dbReference>
<feature type="compositionally biased region" description="Low complexity" evidence="6">
    <location>
        <begin position="2404"/>
        <end position="2451"/>
    </location>
</feature>
<keyword evidence="5" id="KW-0539">Nucleus</keyword>
<organism evidence="8 9">
    <name type="scientific">Channa argus</name>
    <name type="common">Northern snakehead</name>
    <name type="synonym">Ophicephalus argus</name>
    <dbReference type="NCBI Taxonomy" id="215402"/>
    <lineage>
        <taxon>Eukaryota</taxon>
        <taxon>Metazoa</taxon>
        <taxon>Chordata</taxon>
        <taxon>Craniata</taxon>
        <taxon>Vertebrata</taxon>
        <taxon>Euteleostomi</taxon>
        <taxon>Actinopterygii</taxon>
        <taxon>Neopterygii</taxon>
        <taxon>Teleostei</taxon>
        <taxon>Neoteleostei</taxon>
        <taxon>Acanthomorphata</taxon>
        <taxon>Anabantaria</taxon>
        <taxon>Anabantiformes</taxon>
        <taxon>Channoidei</taxon>
        <taxon>Channidae</taxon>
        <taxon>Channa</taxon>
    </lineage>
</organism>
<dbReference type="InterPro" id="IPR013087">
    <property type="entry name" value="Znf_C2H2_type"/>
</dbReference>
<reference evidence="9" key="2">
    <citation type="submission" date="2019-02" db="EMBL/GenBank/DDBJ databases">
        <title>Opniocepnalus argus Var Kimnra genome.</title>
        <authorList>
            <person name="Zhou C."/>
            <person name="Xiao S."/>
        </authorList>
    </citation>
    <scope>NUCLEOTIDE SEQUENCE [LARGE SCALE GENOMIC DNA]</scope>
</reference>
<name>A0A6G1Q588_CHAAH</name>
<feature type="compositionally biased region" description="Basic and acidic residues" evidence="6">
    <location>
        <begin position="3019"/>
        <end position="3033"/>
    </location>
</feature>
<feature type="compositionally biased region" description="Basic and acidic residues" evidence="6">
    <location>
        <begin position="3294"/>
        <end position="3337"/>
    </location>
</feature>
<dbReference type="InterPro" id="IPR000690">
    <property type="entry name" value="Matrin/U1-C_Znf_C2H2"/>
</dbReference>
<feature type="region of interest" description="Disordered" evidence="6">
    <location>
        <begin position="2315"/>
        <end position="2354"/>
    </location>
</feature>
<dbReference type="GO" id="GO:0008270">
    <property type="term" value="F:zinc ion binding"/>
    <property type="evidence" value="ECO:0007669"/>
    <property type="project" value="UniProtKB-KW"/>
</dbReference>
<dbReference type="GO" id="GO:0005634">
    <property type="term" value="C:nucleus"/>
    <property type="evidence" value="ECO:0007669"/>
    <property type="project" value="UniProtKB-SubCell"/>
</dbReference>
<dbReference type="Proteomes" id="UP000503349">
    <property type="component" value="Chromosome 13"/>
</dbReference>
<keyword evidence="9" id="KW-1185">Reference proteome</keyword>
<feature type="region of interest" description="Disordered" evidence="6">
    <location>
        <begin position="2996"/>
        <end position="3043"/>
    </location>
</feature>
<feature type="compositionally biased region" description="Basic and acidic residues" evidence="6">
    <location>
        <begin position="2710"/>
        <end position="2724"/>
    </location>
</feature>
<feature type="compositionally biased region" description="Polar residues" evidence="6">
    <location>
        <begin position="991"/>
        <end position="1000"/>
    </location>
</feature>
<accession>A0A6G1Q588</accession>
<dbReference type="InterPro" id="IPR012677">
    <property type="entry name" value="Nucleotide-bd_a/b_plait_sf"/>
</dbReference>
<protein>
    <submittedName>
        <fullName evidence="8">Zinc finger protein 638</fullName>
    </submittedName>
</protein>
<feature type="compositionally biased region" description="Basic and acidic residues" evidence="6">
    <location>
        <begin position="826"/>
        <end position="871"/>
    </location>
</feature>
<feature type="compositionally biased region" description="Basic and acidic residues" evidence="6">
    <location>
        <begin position="2898"/>
        <end position="2923"/>
    </location>
</feature>
<feature type="region of interest" description="Disordered" evidence="6">
    <location>
        <begin position="2202"/>
        <end position="2229"/>
    </location>
</feature>
<evidence type="ECO:0000256" key="2">
    <source>
        <dbReference type="ARBA" id="ARBA00022723"/>
    </source>
</evidence>
<gene>
    <name evidence="8" type="ORF">EXN66_Car013347</name>
</gene>
<evidence type="ECO:0000256" key="3">
    <source>
        <dbReference type="ARBA" id="ARBA00022771"/>
    </source>
</evidence>
<reference evidence="8 9" key="1">
    <citation type="submission" date="2019-02" db="EMBL/GenBank/DDBJ databases">
        <title>Opniocepnalus argus genome.</title>
        <authorList>
            <person name="Zhou C."/>
            <person name="Xiao S."/>
        </authorList>
    </citation>
    <scope>NUCLEOTIDE SEQUENCE [LARGE SCALE GENOMIC DNA]</scope>
    <source>
        <strain evidence="8">OARG1902GOOAL</strain>
        <tissue evidence="8">Muscle</tissue>
    </source>
</reference>
<proteinExistence type="predicted"/>
<feature type="compositionally biased region" description="Polar residues" evidence="6">
    <location>
        <begin position="2699"/>
        <end position="2709"/>
    </location>
</feature>
<feature type="region of interest" description="Disordered" evidence="6">
    <location>
        <begin position="2697"/>
        <end position="2724"/>
    </location>
</feature>
<feature type="compositionally biased region" description="Basic and acidic residues" evidence="6">
    <location>
        <begin position="3238"/>
        <end position="3257"/>
    </location>
</feature>
<evidence type="ECO:0000256" key="5">
    <source>
        <dbReference type="ARBA" id="ARBA00023242"/>
    </source>
</evidence>
<feature type="region of interest" description="Disordered" evidence="6">
    <location>
        <begin position="219"/>
        <end position="272"/>
    </location>
</feature>
<feature type="compositionally biased region" description="Basic and acidic residues" evidence="6">
    <location>
        <begin position="3449"/>
        <end position="3468"/>
    </location>
</feature>
<feature type="compositionally biased region" description="Polar residues" evidence="6">
    <location>
        <begin position="2636"/>
        <end position="2653"/>
    </location>
</feature>
<sequence>MNNAFAVGSRASTLTANANTPAPFIPATPPSPTATAISLINLLKIVNTMSHPQYNPYSPGNQRTNQGQYGLSSIKPESGPRRASPHLGPGSSFSTSGVSSATSANSGGKIPPLMSQSVSYRPEQSRAIMDEDIERSIDMHLSRAREEVRFLGKPTHQPIGQGTPFISAQRDEFLSSSTGITTYSISPTTSFTGPRHSDNESGSSSMEWVPNYKRHTADDSSNFYSSASSSYASSGDGRFTSSSERQRDIQSIPGLGDYSNKPLATESSRPKYTSESAANILLHFGLEKEDLEHLISYPEDQITPANLPFILRQIRIQKAKRATTSIQSKPYSESQPTQSMSGVESLGSSGMTGMCQEEMPSAVLQPSKVIDYGHTGKYTARVGDEIGRTGGSRSNSSGSANTLLMDTYDSSSHSRKPLKSNPTEVRSSAMDSSCDQGRSIASLRSLFSAETGNKELSSVASPSNDPNKRSQTQQIQTSHTIHSSFCLPKKDTDIRVTKSDASKTLFSKELDAAHQTTSKTTPSCSLLRTVHPSRPGLVVIGHNDASATKNQSKTKGQGSVVAEQMIKQEFQQKQQQMQQQQQQAQTQPVSQIGKAVWPPVIAAAKPMPFPPLNPSILNASLARPMFLSGGPRPIVPLSAPPQPIPGMLNLIRMPMPLSNRQPPATVAFSKGLPTPMMMHDYAAATPRTFPHTCSLCNKKCTHMKDWISHQNTSLHLESCKVLRAKYPEWDGEIVLGPSAAGKDAKPSSLTSAQTSQHRHQRSRRESRSRSRSRSPRTSWHHGSEGRREKRSRSRSRSPHSSRYTRRSRSHSPTYSRHRSRSRSHERRSSPRWREERRCSPRRSNERRSEERRPSPGSRERRLSPWRSDKKRLSPRRSHEKLSSLERSSPERKKSSSAERLAKKILEKSDVQSLSKQSDLEAVVKTLAPALLAEIAKMKSSASSSSKGAKRSLPSQSDEGKSSISAPTSSSSLLTAKKKESTSSKVKPSLQKAGTSASTKTKLVKAAPPTMVKLQGIRNSLSHNDVVAAVEQYGKTKSVVLFRSKSEAIVCFEKEEDAKKLKNVKMFDMNGMGVSVVIEKGAVSKDQKKPPQKKPVTSSVSPPQAAMPSTTNQKIKKVLHPSPHKTLLNCPKKPSSLLSSSKKTTTRRFAKEKTDVKGPINITKAKVLGSKAKNLSDDQKPKADKSANGTEPPKGTEIGTIVEVLASNVEMTSETPAEVVALAGAGTNQKVKDADDLNVLSKPIASENQPEVEPSEPKRLETKAPESVVVPEHIAKVVEMGKATVSESKVDIEAEEANDTEPMDLGETGSEVAETMDVDSCGDDKGKTITCIEAVPPDHNESPSISSTDETRLDMSHPKPPQSRESTPTPSDSKSQKSIPIKSSENLVKADQKCGPEMWTDGSQTLAGSSAEALLEGRQTVKGLETKTVQKDSGTAVKIESDEALAKNASTVVSSVLTLSAEVAASAKPEATVSAVREQQLGAITDYPDRVVSEQQPQVTTDPLATVLNDQQSAKSTNSQATVVSEQQLAASTDSHSSVVSEQQVAATMHSPARLVMKRYLEATTDSLNTVVSNQQPPATIDSPATAVNEEQLAVTTVSPATVVSEQQPAATMDSPGKTMSEQQLARNTDSLAMSASEQQPAATMLPPSTVVSEKQPAAIAISPATVESEKQPIATTSSSAVVTSLTIGEMVGKHLHQESIMCLRLNTCLSKKFLSLGQKLLLITNLPKYYDGCYTEEDIAELLMPFGFIYTDENIYVVPQTCMAFALMPAVENVQKIMKTSNRTCMILKGSKLGIQVVASGIAMTPFGFYKSLMKRMKSPVLDDGARTIFIKNISPSEARDLRETLKKIDFVKNYLPLLNKVFIEFESIRDADRIGAWYSLLKQTHGHQLYRLAVPRSGCTSLPPRLAANALPDCKDIIAGATTPTTKFGVPHGSISPFWVMMKTCPFVFPTMSPWFIIPDYMTVRKMDDIVKANRRGSVVPTIMLTGLPEGNYKQEDVAKLVWCYFSKQNLPSLYYNVVVLTLQRRAFVYFNSWTECCDFAHSHIRNPVSLRGYTLTVHFVLENMYPESKEELMYRTLMKWSNARVPDVECLEERLLCVEISETSLDVVMLVIEVVASIATFVSFLPLANRICVEMADSDSVKQVLKKYSTFKPDSLKKGITWGKVLRFESLKILKQRLDDSTEIRLYLDLDNISVRGNTPTVKCETQLPPSELSDSEPSAKPKTPARSTISEIITTGSSTTATSLIAIKEESKKLGTESAMISTIAAKAHENVKSEEGSQTAPVATTEQTVPELPQIDEDIFKALTAAVRQHRLARETRTQSKERKRKSNTISRNEDKPQQKRPDDFTDDDVSSHAYFFDEQNFNMDDFVTVDEVGDDTSPGHQSSSSSTRSSRKKRKKQSSDVSSSAKQISTTSLKDSKSSTPPSFSSSSSSKLTKGSTKSSSYFKLSSEPKESSEPTKFPAKPSAASVSKTSASFSLRSTETLAPPGHKSQQSKMKTPGKTSNTASPSSSNEIEKLTSTDAVKVSGETHGVSHRLESKTTERSISKSDHGVSAKDISAKTVESETKIETTKMQSPVQGTSQTQSLEIKFDYDTLADLKTLKKKKNDDVFKHMEEEEDCENYQILDSLDEQTGEQMDNGNQEGKSETQLPESEDVHSLHKESFQILVSVDEGKASSLDSRKTEIGTYVQVLDSATEEQAASSQEDNCLNKDEDSTVKKLSDEHVIQFLDKSKDKLAVEDTLAKNQEVNQEEISKKTSRSKDDGNKRKQNEEVLESKLLLAECSKDVEKSDDHVQSADQAYEDHDKKDSIKDSDSDVNEQDTFEILDSIDDQMEMEEDRQKLETLRDHVSKEDPRTLIREVDSETNNKETKPKKEELTARKDNRPATRSSPRTRTPRSEEKQKSTKKQDRTFKKYERRTRMDTAAGISKKDKDEMVYEVLDSVEDEPVQDASATERSGRRRSTRGKKENKMSLNVTEESENIIGDEEATYEILDSVGDETGNDKPTIMTRFTRGRRERTVEKDASNEKIKIGDTPTRRRHTPIRELREKTPKKEENASLKDNSTKKCDIQKQVCEEDAIYEILDSVKDDLSATEGKGRRARPKKEMKTTLNDSVTLKVDKDEKMVEEEETTYQILDSVEDEIVDFKPPTSEQTNKSASVMRPPKDEEEEQLYQIVDSLEEDHVQEEPVTTEMSIRGRNKRSKTKDEDTPAETPTCSTSTAVETSEPLAINMGSLKTKVDNIKEVSDPAPLQEKKKQPPKTSDTVVKSVLVNLDEVSEEEEDYSDDKAEEEELRERQAAAKEKQLAKEQEKAREERGAREREESKTRGKEERERRSRSSSSSSRGGGDSDGGKTRRAAKEREKEKYKVDAKELVTLDEVGADEAGDESLLEGQEWDTELMEGDLQTLITLDEIVEEEEGKAEQSILEFPSMEFLNPESLVTLDEGEAEKDTADKDEVEKKSVKRKADDTEESMNFVTVDEVGEVEEGEDKEVVTTRSRGRAKKRSRQTPVRKSTGWKKVEVVDEQPLPTSLLAKDASLLSSEGQPETQAKVEEVSEADISTAGQEPQPHYGVIQNQEECVEAGEEEKERWSRVNIKVFSQWKKELVGPQAKRSRSQSPVAADIQFPPFSPNNPLGQEFVVPKSGYFCSLCSVFYLNESTAKDLHCSSQRHYDNLQKYYQLQQKTSMTSTQEDQASTSD</sequence>
<feature type="region of interest" description="Disordered" evidence="6">
    <location>
        <begin position="382"/>
        <end position="435"/>
    </location>
</feature>
<feature type="region of interest" description="Disordered" evidence="6">
    <location>
        <begin position="938"/>
        <end position="1004"/>
    </location>
</feature>
<feature type="region of interest" description="Disordered" evidence="6">
    <location>
        <begin position="3441"/>
        <end position="3518"/>
    </location>
</feature>
<feature type="compositionally biased region" description="Polar residues" evidence="6">
    <location>
        <begin position="3213"/>
        <end position="3224"/>
    </location>
</feature>
<feature type="compositionally biased region" description="Low complexity" evidence="6">
    <location>
        <begin position="1130"/>
        <end position="1142"/>
    </location>
</feature>
<keyword evidence="4" id="KW-0862">Zinc</keyword>
<feature type="compositionally biased region" description="Basic residues" evidence="6">
    <location>
        <begin position="1113"/>
        <end position="1122"/>
    </location>
</feature>
<feature type="compositionally biased region" description="Low complexity" evidence="6">
    <location>
        <begin position="470"/>
        <end position="484"/>
    </location>
</feature>
<evidence type="ECO:0000313" key="9">
    <source>
        <dbReference type="Proteomes" id="UP000503349"/>
    </source>
</evidence>
<feature type="compositionally biased region" description="Polar residues" evidence="6">
    <location>
        <begin position="1511"/>
        <end position="1545"/>
    </location>
</feature>
<feature type="compositionally biased region" description="Low complexity" evidence="6">
    <location>
        <begin position="220"/>
        <end position="234"/>
    </location>
</feature>
<feature type="compositionally biased region" description="Low complexity" evidence="6">
    <location>
        <begin position="88"/>
        <end position="108"/>
    </location>
</feature>
<feature type="domain" description="Matrin-type" evidence="7">
    <location>
        <begin position="3646"/>
        <end position="3677"/>
    </location>
</feature>
<feature type="compositionally biased region" description="Basic and acidic residues" evidence="6">
    <location>
        <begin position="2840"/>
        <end position="2887"/>
    </location>
</feature>
<feature type="compositionally biased region" description="Acidic residues" evidence="6">
    <location>
        <begin position="2817"/>
        <end position="2839"/>
    </location>
</feature>
<feature type="compositionally biased region" description="Basic residues" evidence="6">
    <location>
        <begin position="788"/>
        <end position="825"/>
    </location>
</feature>
<evidence type="ECO:0000256" key="1">
    <source>
        <dbReference type="ARBA" id="ARBA00004123"/>
    </source>
</evidence>
<feature type="compositionally biased region" description="Polar residues" evidence="6">
    <location>
        <begin position="2470"/>
        <end position="2486"/>
    </location>
</feature>
<feature type="compositionally biased region" description="Low complexity" evidence="6">
    <location>
        <begin position="1369"/>
        <end position="1383"/>
    </location>
</feature>
<feature type="compositionally biased region" description="Acidic residues" evidence="6">
    <location>
        <begin position="3481"/>
        <end position="3490"/>
    </location>
</feature>
<feature type="compositionally biased region" description="Basic and acidic residues" evidence="6">
    <location>
        <begin position="2785"/>
        <end position="2816"/>
    </location>
</feature>
<feature type="compositionally biased region" description="Polar residues" evidence="6">
    <location>
        <begin position="53"/>
        <end position="71"/>
    </location>
</feature>